<evidence type="ECO:0000313" key="8">
    <source>
        <dbReference type="Proteomes" id="UP000248616"/>
    </source>
</evidence>
<dbReference type="PANTHER" id="PTHR30118">
    <property type="entry name" value="HTH-TYPE TRANSCRIPTIONAL REGULATOR LEUO-RELATED"/>
    <property type="match status" value="1"/>
</dbReference>
<dbReference type="AlphaFoldDB" id="A0A2W7C239"/>
<evidence type="ECO:0000256" key="2">
    <source>
        <dbReference type="ARBA" id="ARBA00022458"/>
    </source>
</evidence>
<comment type="similarity">
    <text evidence="1">Belongs to the LysR transcriptional regulatory family.</text>
</comment>
<keyword evidence="3" id="KW-0805">Transcription regulation</keyword>
<dbReference type="PANTHER" id="PTHR30118:SF15">
    <property type="entry name" value="TRANSCRIPTIONAL REGULATORY PROTEIN"/>
    <property type="match status" value="1"/>
</dbReference>
<dbReference type="Gene3D" id="1.10.10.10">
    <property type="entry name" value="Winged helix-like DNA-binding domain superfamily/Winged helix DNA-binding domain"/>
    <property type="match status" value="1"/>
</dbReference>
<dbReference type="SUPFAM" id="SSF53850">
    <property type="entry name" value="Periplasmic binding protein-like II"/>
    <property type="match status" value="1"/>
</dbReference>
<evidence type="ECO:0000256" key="1">
    <source>
        <dbReference type="ARBA" id="ARBA00009437"/>
    </source>
</evidence>
<keyword evidence="5" id="KW-0804">Transcription</keyword>
<gene>
    <name evidence="7" type="ORF">B5V02_17655</name>
</gene>
<dbReference type="Pfam" id="PF00126">
    <property type="entry name" value="HTH_1"/>
    <property type="match status" value="1"/>
</dbReference>
<evidence type="ECO:0000313" key="7">
    <source>
        <dbReference type="EMBL" id="PZV37175.1"/>
    </source>
</evidence>
<name>A0A2W7C239_9HYPH</name>
<organism evidence="7 8">
    <name type="scientific">Mesorhizobium kowhaii</name>
    <dbReference type="NCBI Taxonomy" id="1300272"/>
    <lineage>
        <taxon>Bacteria</taxon>
        <taxon>Pseudomonadati</taxon>
        <taxon>Pseudomonadota</taxon>
        <taxon>Alphaproteobacteria</taxon>
        <taxon>Hyphomicrobiales</taxon>
        <taxon>Phyllobacteriaceae</taxon>
        <taxon>Mesorhizobium</taxon>
    </lineage>
</organism>
<keyword evidence="4" id="KW-0238">DNA-binding</keyword>
<comment type="caution">
    <text evidence="7">The sequence shown here is derived from an EMBL/GenBank/DDBJ whole genome shotgun (WGS) entry which is preliminary data.</text>
</comment>
<dbReference type="GO" id="GO:0003700">
    <property type="term" value="F:DNA-binding transcription factor activity"/>
    <property type="evidence" value="ECO:0007669"/>
    <property type="project" value="InterPro"/>
</dbReference>
<dbReference type="EMBL" id="MZXV01000034">
    <property type="protein sequence ID" value="PZV37175.1"/>
    <property type="molecule type" value="Genomic_DNA"/>
</dbReference>
<dbReference type="Pfam" id="PF03466">
    <property type="entry name" value="LysR_substrate"/>
    <property type="match status" value="1"/>
</dbReference>
<evidence type="ECO:0000256" key="5">
    <source>
        <dbReference type="ARBA" id="ARBA00023163"/>
    </source>
</evidence>
<dbReference type="SUPFAM" id="SSF46785">
    <property type="entry name" value="Winged helix' DNA-binding domain"/>
    <property type="match status" value="1"/>
</dbReference>
<protein>
    <submittedName>
        <fullName evidence="7">LysR family transcriptional regulator</fullName>
    </submittedName>
</protein>
<dbReference type="InterPro" id="IPR005119">
    <property type="entry name" value="LysR_subst-bd"/>
</dbReference>
<feature type="domain" description="HTH lysR-type" evidence="6">
    <location>
        <begin position="6"/>
        <end position="63"/>
    </location>
</feature>
<dbReference type="Proteomes" id="UP000248616">
    <property type="component" value="Unassembled WGS sequence"/>
</dbReference>
<evidence type="ECO:0000256" key="4">
    <source>
        <dbReference type="ARBA" id="ARBA00023125"/>
    </source>
</evidence>
<keyword evidence="2" id="KW-0536">Nodulation</keyword>
<dbReference type="Gene3D" id="3.40.190.10">
    <property type="entry name" value="Periplasmic binding protein-like II"/>
    <property type="match status" value="2"/>
</dbReference>
<proteinExistence type="inferred from homology"/>
<dbReference type="RefSeq" id="WP_111545492.1">
    <property type="nucleotide sequence ID" value="NZ_MZXV01000034.1"/>
</dbReference>
<dbReference type="InterPro" id="IPR050389">
    <property type="entry name" value="LysR-type_TF"/>
</dbReference>
<dbReference type="GO" id="GO:0003677">
    <property type="term" value="F:DNA binding"/>
    <property type="evidence" value="ECO:0007669"/>
    <property type="project" value="UniProtKB-KW"/>
</dbReference>
<dbReference type="InterPro" id="IPR000847">
    <property type="entry name" value="LysR_HTH_N"/>
</dbReference>
<keyword evidence="8" id="KW-1185">Reference proteome</keyword>
<accession>A0A2W7C239</accession>
<dbReference type="CDD" id="cd08459">
    <property type="entry name" value="PBP2_DntR_NahR_LinR_like"/>
    <property type="match status" value="1"/>
</dbReference>
<dbReference type="InterPro" id="IPR036388">
    <property type="entry name" value="WH-like_DNA-bd_sf"/>
</dbReference>
<evidence type="ECO:0000259" key="6">
    <source>
        <dbReference type="PROSITE" id="PS50931"/>
    </source>
</evidence>
<reference evidence="8" key="1">
    <citation type="submission" date="2017-03" db="EMBL/GenBank/DDBJ databases">
        <authorList>
            <person name="Safronova V.I."/>
            <person name="Sazanova A.L."/>
            <person name="Chirak E.R."/>
        </authorList>
    </citation>
    <scope>NUCLEOTIDE SEQUENCE [LARGE SCALE GENOMIC DNA]</scope>
    <source>
        <strain evidence="8">Ach-343</strain>
    </source>
</reference>
<dbReference type="OrthoDB" id="528082at2"/>
<dbReference type="PROSITE" id="PS50931">
    <property type="entry name" value="HTH_LYSR"/>
    <property type="match status" value="1"/>
</dbReference>
<evidence type="ECO:0000256" key="3">
    <source>
        <dbReference type="ARBA" id="ARBA00023015"/>
    </source>
</evidence>
<dbReference type="InterPro" id="IPR036390">
    <property type="entry name" value="WH_DNA-bd_sf"/>
</dbReference>
<sequence>MDIRKLNLNLLLLFDGLYREQNLSAVARRLAMSQPMASANLRHLREYFDDQLFLSTGRGMRPTQFAESIAEPVKAVLAMISRDILRTPTFHPKDSDRVFTITTSDIGVMIFVPPLLARLRELAPKASMRCVTSAHDQLESSLERGDIDLAIGYFPDLTGAGIVAEDLFDHPFVCIARKNHSTIRETLSLEQFLAADHLVVNQDGRSQEIFERRIRDLKLERRILLHLPHFMSVPQMIANSDMIATVPLSLGAWYADSGLKLLPPPVSIPLIELKQFWHRRMENDPAVRWLRSIVTEQLRDRDPSLAMSPDYADLGR</sequence>